<evidence type="ECO:0000256" key="4">
    <source>
        <dbReference type="ARBA" id="ARBA00025589"/>
    </source>
</evidence>
<evidence type="ECO:0000259" key="7">
    <source>
        <dbReference type="Pfam" id="PF11799"/>
    </source>
</evidence>
<comment type="caution">
    <text evidence="8">The sequence shown here is derived from an EMBL/GenBank/DDBJ whole genome shotgun (WGS) entry which is preliminary data.</text>
</comment>
<dbReference type="Pfam" id="PF00817">
    <property type="entry name" value="IMS"/>
    <property type="match status" value="1"/>
</dbReference>
<dbReference type="GO" id="GO:0003684">
    <property type="term" value="F:damaged DNA binding"/>
    <property type="evidence" value="ECO:0007669"/>
    <property type="project" value="InterPro"/>
</dbReference>
<dbReference type="EMBL" id="JTDI01000004">
    <property type="protein sequence ID" value="KHK90680.1"/>
    <property type="molecule type" value="Genomic_DNA"/>
</dbReference>
<gene>
    <name evidence="8" type="ORF">LK12_15260</name>
</gene>
<dbReference type="InterPro" id="IPR017961">
    <property type="entry name" value="DNA_pol_Y-fam_little_finger"/>
</dbReference>
<protein>
    <recommendedName>
        <fullName evidence="2">DNA-directed DNA polymerase</fullName>
        <ecNumber evidence="2">2.7.7.7</ecNumber>
    </recommendedName>
</protein>
<dbReference type="InterPro" id="IPR001126">
    <property type="entry name" value="UmuC"/>
</dbReference>
<dbReference type="Pfam" id="PF11799">
    <property type="entry name" value="IMS_C"/>
    <property type="match status" value="1"/>
</dbReference>
<keyword evidence="8" id="KW-0808">Transferase</keyword>
<comment type="function">
    <text evidence="4">Poorly processive, error-prone DNA polymerase involved in untargeted mutagenesis. Copies undamaged DNA at stalled replication forks, which arise in vivo from mismatched or misaligned primer ends. These misaligned primers can be extended by PolIV. Exhibits no 3'-5' exonuclease (proofreading) activity. May be involved in translesional synthesis, in conjunction with the beta clamp from PolIII.</text>
</comment>
<evidence type="ECO:0000256" key="5">
    <source>
        <dbReference type="ARBA" id="ARBA00049244"/>
    </source>
</evidence>
<dbReference type="Proteomes" id="UP000031057">
    <property type="component" value="Unassembled WGS sequence"/>
</dbReference>
<dbReference type="GO" id="GO:0006281">
    <property type="term" value="P:DNA repair"/>
    <property type="evidence" value="ECO:0007669"/>
    <property type="project" value="InterPro"/>
</dbReference>
<dbReference type="InterPro" id="IPR050356">
    <property type="entry name" value="SulA_CellDiv_inhibitor"/>
</dbReference>
<feature type="domain" description="DNA polymerase Y-family little finger" evidence="7">
    <location>
        <begin position="203"/>
        <end position="280"/>
    </location>
</feature>
<evidence type="ECO:0000313" key="9">
    <source>
        <dbReference type="Proteomes" id="UP000031057"/>
    </source>
</evidence>
<dbReference type="AlphaFoldDB" id="A0A0B1ZN12"/>
<dbReference type="GO" id="GO:0016740">
    <property type="term" value="F:transferase activity"/>
    <property type="evidence" value="ECO:0007669"/>
    <property type="project" value="UniProtKB-KW"/>
</dbReference>
<evidence type="ECO:0000313" key="8">
    <source>
        <dbReference type="EMBL" id="KHK90680.1"/>
    </source>
</evidence>
<dbReference type="InterPro" id="IPR043502">
    <property type="entry name" value="DNA/RNA_pol_sf"/>
</dbReference>
<keyword evidence="3" id="KW-0227">DNA damage</keyword>
<reference evidence="8 9" key="1">
    <citation type="submission" date="2014-10" db="EMBL/GenBank/DDBJ databases">
        <title>Genome sequence of Novosphingobium malaysiense MUSC 273(T).</title>
        <authorList>
            <person name="Lee L.-H."/>
        </authorList>
    </citation>
    <scope>NUCLEOTIDE SEQUENCE [LARGE SCALE GENOMIC DNA]</scope>
    <source>
        <strain evidence="8 9">MUSC 273</strain>
    </source>
</reference>
<feature type="domain" description="UmuC" evidence="6">
    <location>
        <begin position="5"/>
        <end position="117"/>
    </location>
</feature>
<evidence type="ECO:0000256" key="3">
    <source>
        <dbReference type="ARBA" id="ARBA00022763"/>
    </source>
</evidence>
<name>A0A0B1ZN12_9SPHN</name>
<evidence type="ECO:0000256" key="1">
    <source>
        <dbReference type="ARBA" id="ARBA00011245"/>
    </source>
</evidence>
<keyword evidence="9" id="KW-1185">Reference proteome</keyword>
<organism evidence="8 9">
    <name type="scientific">Novosphingobium malaysiense</name>
    <dbReference type="NCBI Taxonomy" id="1348853"/>
    <lineage>
        <taxon>Bacteria</taxon>
        <taxon>Pseudomonadati</taxon>
        <taxon>Pseudomonadota</taxon>
        <taxon>Alphaproteobacteria</taxon>
        <taxon>Sphingomonadales</taxon>
        <taxon>Sphingomonadaceae</taxon>
        <taxon>Novosphingobium</taxon>
    </lineage>
</organism>
<comment type="subunit">
    <text evidence="1">Monomer.</text>
</comment>
<sequence>MALVARSGNALRLSAVDAQAARLGLSPGMTLADARARCPELESLPHDEQADTHTLERLTARMVRFTPMAASDPPHGVMLDITACAHLFGGEAELARQAIAEAGFTARHAFADHAAAARALARFGSGEGDVRALPIAALELSEDVLSGLRRAGLVTLGDLAARSMAALAARFGEEAVTRLMAVLGERDVPLTPQRPPVRLRAQVRFPEPIGRTEDVLDVIEILLADLSRQMEERRLGGRRFVVRLERTDGARRRLAVDTSLPSRDPARIVRLFRERIEALSDPLDPGFGFDAVVLGVTRADPLDPVQPDIAGKASAEAEGLAVLIDRLTTRFGEGGVLRLAARDTHRPEAAQRHLPALRARPKPWNEPPSQPRPLFLLDPPQPITAMASVPDGPPHRLHWRGRMHRLVLAEGPERIAAEWWRKPDGHVPGEAGLTRDYYRVEDEEGARYWVFRHGLYDEAGNPRWYLHGLFA</sequence>
<proteinExistence type="predicted"/>
<dbReference type="PANTHER" id="PTHR35369:SF2">
    <property type="entry name" value="BLR3025 PROTEIN"/>
    <property type="match status" value="1"/>
</dbReference>
<comment type="catalytic activity">
    <reaction evidence="5">
        <text>DNA(n) + a 2'-deoxyribonucleoside 5'-triphosphate = DNA(n+1) + diphosphate</text>
        <dbReference type="Rhea" id="RHEA:22508"/>
        <dbReference type="Rhea" id="RHEA-COMP:17339"/>
        <dbReference type="Rhea" id="RHEA-COMP:17340"/>
        <dbReference type="ChEBI" id="CHEBI:33019"/>
        <dbReference type="ChEBI" id="CHEBI:61560"/>
        <dbReference type="ChEBI" id="CHEBI:173112"/>
        <dbReference type="EC" id="2.7.7.7"/>
    </reaction>
</comment>
<evidence type="ECO:0000256" key="2">
    <source>
        <dbReference type="ARBA" id="ARBA00012417"/>
    </source>
</evidence>
<dbReference type="STRING" id="1348853.LK12_15260"/>
<dbReference type="EC" id="2.7.7.7" evidence="2"/>
<accession>A0A0B1ZN12</accession>
<dbReference type="CDD" id="cd03468">
    <property type="entry name" value="PolY_like"/>
    <property type="match status" value="1"/>
</dbReference>
<dbReference type="PANTHER" id="PTHR35369">
    <property type="entry name" value="BLR3025 PROTEIN-RELATED"/>
    <property type="match status" value="1"/>
</dbReference>
<evidence type="ECO:0000259" key="6">
    <source>
        <dbReference type="Pfam" id="PF00817"/>
    </source>
</evidence>
<dbReference type="SUPFAM" id="SSF56672">
    <property type="entry name" value="DNA/RNA polymerases"/>
    <property type="match status" value="1"/>
</dbReference>